<dbReference type="Proteomes" id="UP001501721">
    <property type="component" value="Unassembled WGS sequence"/>
</dbReference>
<comment type="caution">
    <text evidence="2">The sequence shown here is derived from an EMBL/GenBank/DDBJ whole genome shotgun (WGS) entry which is preliminary data.</text>
</comment>
<dbReference type="Pfam" id="PF19054">
    <property type="entry name" value="DUF5753"/>
    <property type="match status" value="1"/>
</dbReference>
<accession>A0ABN3LTM0</accession>
<evidence type="ECO:0000313" key="2">
    <source>
        <dbReference type="EMBL" id="GAA2489971.1"/>
    </source>
</evidence>
<name>A0ABN3LTM0_9ACTN</name>
<keyword evidence="3" id="KW-1185">Reference proteome</keyword>
<feature type="domain" description="DUF5753" evidence="1">
    <location>
        <begin position="56"/>
        <end position="174"/>
    </location>
</feature>
<protein>
    <recommendedName>
        <fullName evidence="1">DUF5753 domain-containing protein</fullName>
    </recommendedName>
</protein>
<evidence type="ECO:0000313" key="3">
    <source>
        <dbReference type="Proteomes" id="UP001501721"/>
    </source>
</evidence>
<dbReference type="InterPro" id="IPR043917">
    <property type="entry name" value="DUF5753"/>
</dbReference>
<organism evidence="2 3">
    <name type="scientific">Streptomyces graminearus</name>
    <dbReference type="NCBI Taxonomy" id="284030"/>
    <lineage>
        <taxon>Bacteria</taxon>
        <taxon>Bacillati</taxon>
        <taxon>Actinomycetota</taxon>
        <taxon>Actinomycetes</taxon>
        <taxon>Kitasatosporales</taxon>
        <taxon>Streptomycetaceae</taxon>
        <taxon>Streptomyces</taxon>
    </lineage>
</organism>
<dbReference type="RefSeq" id="WP_346164823.1">
    <property type="nucleotide sequence ID" value="NZ_BAAATL010000017.1"/>
</dbReference>
<sequence>MGALIEYSPDPVSTVERGVRTPQPEFLDNADKVVGAQGKVSAMKVDVERARYPKKVRDLTKLEDETTEMGAYSSHHIHGLLQTPEYAKALYGMRRPAYAEDEIDRLVAARMARKIVFDGVPRPLITFVQEEVTLRRPVGGKMVLRKQLEHLLEISQLRHVEIQVMPTDRDEEHAGSCTLAW</sequence>
<proteinExistence type="predicted"/>
<gene>
    <name evidence="2" type="ORF">GCM10010422_40600</name>
</gene>
<dbReference type="EMBL" id="BAAATL010000017">
    <property type="protein sequence ID" value="GAA2489971.1"/>
    <property type="molecule type" value="Genomic_DNA"/>
</dbReference>
<evidence type="ECO:0000259" key="1">
    <source>
        <dbReference type="Pfam" id="PF19054"/>
    </source>
</evidence>
<reference evidence="2 3" key="1">
    <citation type="journal article" date="2019" name="Int. J. Syst. Evol. Microbiol.">
        <title>The Global Catalogue of Microorganisms (GCM) 10K type strain sequencing project: providing services to taxonomists for standard genome sequencing and annotation.</title>
        <authorList>
            <consortium name="The Broad Institute Genomics Platform"/>
            <consortium name="The Broad Institute Genome Sequencing Center for Infectious Disease"/>
            <person name="Wu L."/>
            <person name="Ma J."/>
        </authorList>
    </citation>
    <scope>NUCLEOTIDE SEQUENCE [LARGE SCALE GENOMIC DNA]</scope>
    <source>
        <strain evidence="2 3">JCM 6923</strain>
    </source>
</reference>